<name>A0A512DXQ9_9PROT</name>
<dbReference type="InterPro" id="IPR036291">
    <property type="entry name" value="NAD(P)-bd_dom_sf"/>
</dbReference>
<dbReference type="Gene3D" id="3.90.180.10">
    <property type="entry name" value="Medium-chain alcohol dehydrogenases, catalytic domain"/>
    <property type="match status" value="1"/>
</dbReference>
<sequence length="331" mass="35390">MRAVVCREWGGPESLSFEQVADPKLLAPGQVRIAVSAAGINFADTLMIQGKYQVRPEFPFSPGLEAAGTVIEAAPDVDTVAPGDRVMALLDHGGYAEQAVARASDVFRIPDGMEFETAAGFPIVYGTSHIALWERACLRPGETLVVHGAAGGVGLTAVEVGKAMGATVIATASSAEKLEVAASRGADHLINYKTEDIRTRVKELTGGAGADVIYDPVGGDTFDASLRCIAWGGRILIIGFAEGRIPQIPANILLVKNIATIGVHWGAYRQNQPHTVAESFATLFRWFEEGRIQPHISNRIPLADYAKAMKLLIERRSTGKVVLTMDAQDQD</sequence>
<dbReference type="InterPro" id="IPR013154">
    <property type="entry name" value="ADH-like_N"/>
</dbReference>
<dbReference type="InterPro" id="IPR020843">
    <property type="entry name" value="ER"/>
</dbReference>
<comment type="caution">
    <text evidence="2">The sequence shown here is derived from an EMBL/GenBank/DDBJ whole genome shotgun (WGS) entry which is preliminary data.</text>
</comment>
<protein>
    <submittedName>
        <fullName evidence="2">NADPH:quinone oxidoreductase</fullName>
    </submittedName>
</protein>
<dbReference type="InterPro" id="IPR011032">
    <property type="entry name" value="GroES-like_sf"/>
</dbReference>
<dbReference type="EMBL" id="BJYZ01000027">
    <property type="protein sequence ID" value="GEO41272.1"/>
    <property type="molecule type" value="Genomic_DNA"/>
</dbReference>
<dbReference type="Gene3D" id="3.40.50.720">
    <property type="entry name" value="NAD(P)-binding Rossmann-like Domain"/>
    <property type="match status" value="1"/>
</dbReference>
<dbReference type="Pfam" id="PF08240">
    <property type="entry name" value="ADH_N"/>
    <property type="match status" value="1"/>
</dbReference>
<dbReference type="PANTHER" id="PTHR43677:SF4">
    <property type="entry name" value="QUINONE OXIDOREDUCTASE-LIKE PROTEIN 2"/>
    <property type="match status" value="1"/>
</dbReference>
<dbReference type="InterPro" id="IPR051397">
    <property type="entry name" value="Zn-ADH-like_protein"/>
</dbReference>
<dbReference type="PANTHER" id="PTHR43677">
    <property type="entry name" value="SHORT-CHAIN DEHYDROGENASE/REDUCTASE"/>
    <property type="match status" value="1"/>
</dbReference>
<dbReference type="SUPFAM" id="SSF50129">
    <property type="entry name" value="GroES-like"/>
    <property type="match status" value="1"/>
</dbReference>
<feature type="domain" description="Enoyl reductase (ER)" evidence="1">
    <location>
        <begin position="10"/>
        <end position="323"/>
    </location>
</feature>
<dbReference type="RefSeq" id="WP_044431506.1">
    <property type="nucleotide sequence ID" value="NZ_BJYZ01000027.1"/>
</dbReference>
<dbReference type="AlphaFoldDB" id="A0A512DXQ9"/>
<evidence type="ECO:0000313" key="2">
    <source>
        <dbReference type="EMBL" id="GEO41272.1"/>
    </source>
</evidence>
<reference evidence="2 3" key="1">
    <citation type="submission" date="2019-07" db="EMBL/GenBank/DDBJ databases">
        <title>Whole genome shotgun sequence of Skermanella aerolata NBRC 106429.</title>
        <authorList>
            <person name="Hosoyama A."/>
            <person name="Uohara A."/>
            <person name="Ohji S."/>
            <person name="Ichikawa N."/>
        </authorList>
    </citation>
    <scope>NUCLEOTIDE SEQUENCE [LARGE SCALE GENOMIC DNA]</scope>
    <source>
        <strain evidence="2 3">NBRC 106429</strain>
    </source>
</reference>
<accession>A0A512DXQ9</accession>
<dbReference type="OrthoDB" id="4190732at2"/>
<dbReference type="Pfam" id="PF00107">
    <property type="entry name" value="ADH_zinc_N"/>
    <property type="match status" value="1"/>
</dbReference>
<keyword evidence="3" id="KW-1185">Reference proteome</keyword>
<dbReference type="CDD" id="cd08241">
    <property type="entry name" value="QOR1"/>
    <property type="match status" value="1"/>
</dbReference>
<dbReference type="GO" id="GO:0016491">
    <property type="term" value="F:oxidoreductase activity"/>
    <property type="evidence" value="ECO:0007669"/>
    <property type="project" value="InterPro"/>
</dbReference>
<gene>
    <name evidence="2" type="ORF">SAE02_54200</name>
</gene>
<evidence type="ECO:0000259" key="1">
    <source>
        <dbReference type="SMART" id="SM00829"/>
    </source>
</evidence>
<evidence type="ECO:0000313" key="3">
    <source>
        <dbReference type="Proteomes" id="UP000321523"/>
    </source>
</evidence>
<organism evidence="2 3">
    <name type="scientific">Skermanella aerolata</name>
    <dbReference type="NCBI Taxonomy" id="393310"/>
    <lineage>
        <taxon>Bacteria</taxon>
        <taxon>Pseudomonadati</taxon>
        <taxon>Pseudomonadota</taxon>
        <taxon>Alphaproteobacteria</taxon>
        <taxon>Rhodospirillales</taxon>
        <taxon>Azospirillaceae</taxon>
        <taxon>Skermanella</taxon>
    </lineage>
</organism>
<dbReference type="Proteomes" id="UP000321523">
    <property type="component" value="Unassembled WGS sequence"/>
</dbReference>
<proteinExistence type="predicted"/>
<dbReference type="InterPro" id="IPR013149">
    <property type="entry name" value="ADH-like_C"/>
</dbReference>
<dbReference type="SUPFAM" id="SSF51735">
    <property type="entry name" value="NAD(P)-binding Rossmann-fold domains"/>
    <property type="match status" value="1"/>
</dbReference>
<dbReference type="SMART" id="SM00829">
    <property type="entry name" value="PKS_ER"/>
    <property type="match status" value="1"/>
</dbReference>